<evidence type="ECO:0000313" key="2">
    <source>
        <dbReference type="EMBL" id="KRR17043.1"/>
    </source>
</evidence>
<dbReference type="EMBL" id="LLYA01000214">
    <property type="protein sequence ID" value="KRR17043.1"/>
    <property type="molecule type" value="Genomic_DNA"/>
</dbReference>
<evidence type="ECO:0000313" key="3">
    <source>
        <dbReference type="Proteomes" id="UP000052023"/>
    </source>
</evidence>
<dbReference type="RefSeq" id="WP_057847781.1">
    <property type="nucleotide sequence ID" value="NZ_LLYA01000214.1"/>
</dbReference>
<feature type="transmembrane region" description="Helical" evidence="1">
    <location>
        <begin position="50"/>
        <end position="70"/>
    </location>
</feature>
<keyword evidence="1" id="KW-0812">Transmembrane</keyword>
<keyword evidence="1" id="KW-0472">Membrane</keyword>
<accession>A0A0R3MIE8</accession>
<gene>
    <name evidence="2" type="ORF">CQ13_12695</name>
</gene>
<dbReference type="AlphaFoldDB" id="A0A0R3MIE8"/>
<dbReference type="OrthoDB" id="8240947at2"/>
<dbReference type="Proteomes" id="UP000052023">
    <property type="component" value="Unassembled WGS sequence"/>
</dbReference>
<organism evidence="2 3">
    <name type="scientific">Bradyrhizobium retamae</name>
    <dbReference type="NCBI Taxonomy" id="1300035"/>
    <lineage>
        <taxon>Bacteria</taxon>
        <taxon>Pseudomonadati</taxon>
        <taxon>Pseudomonadota</taxon>
        <taxon>Alphaproteobacteria</taxon>
        <taxon>Hyphomicrobiales</taxon>
        <taxon>Nitrobacteraceae</taxon>
        <taxon>Bradyrhizobium</taxon>
    </lineage>
</organism>
<feature type="transmembrane region" description="Helical" evidence="1">
    <location>
        <begin position="90"/>
        <end position="112"/>
    </location>
</feature>
<protein>
    <submittedName>
        <fullName evidence="2">Uncharacterized protein</fullName>
    </submittedName>
</protein>
<comment type="caution">
    <text evidence="2">The sequence shown here is derived from an EMBL/GenBank/DDBJ whole genome shotgun (WGS) entry which is preliminary data.</text>
</comment>
<keyword evidence="1" id="KW-1133">Transmembrane helix</keyword>
<name>A0A0R3MIE8_9BRAD</name>
<reference evidence="2 3" key="1">
    <citation type="submission" date="2014-03" db="EMBL/GenBank/DDBJ databases">
        <title>Bradyrhizobium valentinum sp. nov., isolated from effective nodules of Lupinus mariae-josephae, a lupine endemic of basic-lime soils in Eastern Spain.</title>
        <authorList>
            <person name="Duran D."/>
            <person name="Rey L."/>
            <person name="Navarro A."/>
            <person name="Busquets A."/>
            <person name="Imperial J."/>
            <person name="Ruiz-Argueso T."/>
        </authorList>
    </citation>
    <scope>NUCLEOTIDE SEQUENCE [LARGE SCALE GENOMIC DNA]</scope>
    <source>
        <strain evidence="2 3">Ro19</strain>
    </source>
</reference>
<proteinExistence type="predicted"/>
<evidence type="ECO:0000256" key="1">
    <source>
        <dbReference type="SAM" id="Phobius"/>
    </source>
</evidence>
<keyword evidence="3" id="KW-1185">Reference proteome</keyword>
<sequence>MSDTFKPALGDLLQVLAPPLIWFLHLTTVYGAEALICIGPAAAAATMMTWTITLATAVALTALLLTAWTLHRGNAPHTQSLGSSRFLHGVSHLLILLSLLGIAWTVLPTIFLPTCA</sequence>
<feature type="transmembrane region" description="Helical" evidence="1">
    <location>
        <begin position="20"/>
        <end position="43"/>
    </location>
</feature>